<dbReference type="Pfam" id="PF24520">
    <property type="entry name" value="ARM_KNTC1_1st"/>
    <property type="match status" value="1"/>
</dbReference>
<dbReference type="InterPro" id="IPR055403">
    <property type="entry name" value="ARM_KNTC1_1st"/>
</dbReference>
<dbReference type="Pfam" id="PF10493">
    <property type="entry name" value="Rod_C"/>
    <property type="match status" value="1"/>
</dbReference>
<feature type="coiled-coil region" evidence="1">
    <location>
        <begin position="101"/>
        <end position="128"/>
    </location>
</feature>
<dbReference type="GO" id="GO:1903394">
    <property type="term" value="P:protein localization to kinetochore involved in kinetochore assembly"/>
    <property type="evidence" value="ECO:0007669"/>
    <property type="project" value="TreeGrafter"/>
</dbReference>
<dbReference type="Proteomes" id="UP000691718">
    <property type="component" value="Unassembled WGS sequence"/>
</dbReference>
<dbReference type="GO" id="GO:0031267">
    <property type="term" value="F:small GTPase binding"/>
    <property type="evidence" value="ECO:0007669"/>
    <property type="project" value="TreeGrafter"/>
</dbReference>
<sequence length="1924" mass="220459">MLVTYLEASRDLCETDSILFGAALAVCRIIGAKVSTAGRATGHNSAIPAWRRRIEERIAKARALIGRLICFRSGNNRPRIVRTVRMAFAGTNVSLSQPDITQKLTERIDDLKQRIAAWGKRIRRYTERSTRFNQNSLFQSDQKRLYESLERPMVSGTGPAPNQADTVAFWRGLWSEPVNHSEGPWTEVVASQCAGITPMDPVIITPDDVAEAESTHVKTAALSKSLNTSIKAHFLYPKLVILEETRKVIIVDIENKSNEEEIISFDLEYDFVDDILQDHILWLTLKSYELVAINVHMCKLIKIKCNNYAYYRIKQFGKVENNILLMSESGECLAIPFTAVELDSKIKEGEKEITISLEKLNISRSVVISQHTKIDLNGFNAYIETGKIILECSITGLSEMLSASVELEYVVPWGQSVILGNKSKMWVIDLRNFNTIFEFQKVESNYYPLKAVNKTFYYLLWDKEKVQVYGASSLPAHHELTEISNNSVSNKSSQDNLKVQLNLLIETALSHVEPTQYSELKLPIEPNDIVSILNAIPYNIKIGTLIIWLHNFIPSILEENPFYVDLFVKWTTERVFDLERSPYWPKIGLKFIQEVISVLENSIKTIAIRPTSLDDLDVLKDHVNYIMELKEKYRINMLLSELSSQNPTEVALIMLRRCYTEDLEDFLQNNLPSYASRHLFELDDMLQSFIESEAAMSGGSVDGIRLQMLLNAFRSTSNRLGCLLQVLKVLDVPWNNTIVDLAVTAAASAKKDFTVTDADGQLAQEIHKELNYAKLKVVLKKYNFPLTCTDYNLVLHKIIDSPLIDLTDLGVITSVLPTYANLSSILYIHKCLQNCETKQALNYFKQLKNKEKRKLLKTIINKFELIINGAKSNVKLERNYLDFLKGTQSVDDMQMTTLENLYHLKNSYDITISMNEIYKENCCENKLNTWIQSDGALASSGRGRCITHLVNKHLSRNSALLVQLRQTSTSQEVREFVECMLLSDPCDSNMTSILSSFKDGNNSKLLIESNNILSELVSKCNEEYLHYLIKRLSILNSLINTNIVLKNLSVAWKFHYIFLPISSVNALNDLIGFYCKLPTNENNLECEISNICNRSDFIPFRLISYYMAVVFEMEKSSCEHLLKLRDILARKMLTKIVASQNLDNALVTILLIILTNFEVTEDKMWVLETLRGQSDSFAPSVIYYLSASVTRLIFGLDGILPGNIITYPPQYILKSKFNIDLSEVALPDSTEVTWDAKVVLFHVLRQYSNIELDRLFDLCRTLNVSSDDGLSLLLISLLTNWDIKYKLVDDDLGCPELKLLNDEKEIISKCFIIWESIQNRDFLRDVLNDFWKNGEVILHGCVVSINPYYYELYFCIYHLIFKATTDSRNIKQYYLLNFLKEYKRKSTPKQYEFELFSVKGMFPEIGYYRLPFHLFMRDDMWTHLKSEITLETYERWLPIAGILSLDNDLQTARDMICSNAVKQTMTSRTRNEGPEVNSKENEPWLLTSREEPLLRTAHRCVRHIANMEWAGACLFYVLQGCARGADQVAAAHLCFQFSQRWAALQPGNRAVRQMERLHSTLSTRHALHKIDWACEEFIRLSTEPAQLIHAMYLHPNFVDKIARHDVNRAANEIADKNGINISSIRIQILENILEKSQKERRSFPGLNTKELITAKYILKATCPKMGAIYLSRIAFDDESDFNKCKKLRAFQCLMSIVDPDTAVKVTNRVRDSLWSSLLELLYIVNLESIDMPWIVATFLQDKILAIHQLLQVASGNIEGLKIAAELAYRYGNFQIIHDIIPLLLRASLYEDIIPLLLKVFHPPNDNICTAWRAVLLTPFQRADYPITERQRKKCLNVLNLLPICPLIKDEDLIEIWKNCVRCKCLGLGCLVLPYMTSQTRQKLTELQKIDRRNLVISLKNLQAESYLVSGAMIVLENMGSKVYK</sequence>
<evidence type="ECO:0000259" key="2">
    <source>
        <dbReference type="Pfam" id="PF10493"/>
    </source>
</evidence>
<proteinExistence type="predicted"/>
<evidence type="ECO:0000259" key="3">
    <source>
        <dbReference type="Pfam" id="PF24520"/>
    </source>
</evidence>
<dbReference type="GO" id="GO:0000070">
    <property type="term" value="P:mitotic sister chromatid segregation"/>
    <property type="evidence" value="ECO:0007669"/>
    <property type="project" value="TreeGrafter"/>
</dbReference>
<comment type="caution">
    <text evidence="4">The sequence shown here is derived from an EMBL/GenBank/DDBJ whole genome shotgun (WGS) entry which is preliminary data.</text>
</comment>
<dbReference type="InterPro" id="IPR019527">
    <property type="entry name" value="RZZ-complex_KNTC1/ROD_C"/>
</dbReference>
<evidence type="ECO:0000313" key="4">
    <source>
        <dbReference type="EMBL" id="CAG4979255.1"/>
    </source>
</evidence>
<evidence type="ECO:0000256" key="1">
    <source>
        <dbReference type="SAM" id="Coils"/>
    </source>
</evidence>
<dbReference type="PANTHER" id="PTHR15688">
    <property type="entry name" value="KINETOCHORE-ASSOCIATED PROTEIN 1"/>
    <property type="match status" value="1"/>
</dbReference>
<accession>A0A8S3WT71</accession>
<dbReference type="GO" id="GO:1990423">
    <property type="term" value="C:RZZ complex"/>
    <property type="evidence" value="ECO:0007669"/>
    <property type="project" value="TreeGrafter"/>
</dbReference>
<dbReference type="GO" id="GO:0007094">
    <property type="term" value="P:mitotic spindle assembly checkpoint signaling"/>
    <property type="evidence" value="ECO:0007669"/>
    <property type="project" value="TreeGrafter"/>
</dbReference>
<gene>
    <name evidence="4" type="ORF">PAPOLLO_LOCUS9875</name>
</gene>
<evidence type="ECO:0000313" key="5">
    <source>
        <dbReference type="Proteomes" id="UP000691718"/>
    </source>
</evidence>
<dbReference type="InterPro" id="IPR052802">
    <property type="entry name" value="KNTC1"/>
</dbReference>
<keyword evidence="1" id="KW-0175">Coiled coil</keyword>
<reference evidence="4" key="1">
    <citation type="submission" date="2021-04" db="EMBL/GenBank/DDBJ databases">
        <authorList>
            <person name="Tunstrom K."/>
        </authorList>
    </citation>
    <scope>NUCLEOTIDE SEQUENCE</scope>
</reference>
<dbReference type="GO" id="GO:0005737">
    <property type="term" value="C:cytoplasm"/>
    <property type="evidence" value="ECO:0007669"/>
    <property type="project" value="TreeGrafter"/>
</dbReference>
<organism evidence="4 5">
    <name type="scientific">Parnassius apollo</name>
    <name type="common">Apollo butterfly</name>
    <name type="synonym">Papilio apollo</name>
    <dbReference type="NCBI Taxonomy" id="110799"/>
    <lineage>
        <taxon>Eukaryota</taxon>
        <taxon>Metazoa</taxon>
        <taxon>Ecdysozoa</taxon>
        <taxon>Arthropoda</taxon>
        <taxon>Hexapoda</taxon>
        <taxon>Insecta</taxon>
        <taxon>Pterygota</taxon>
        <taxon>Neoptera</taxon>
        <taxon>Endopterygota</taxon>
        <taxon>Lepidoptera</taxon>
        <taxon>Glossata</taxon>
        <taxon>Ditrysia</taxon>
        <taxon>Papilionoidea</taxon>
        <taxon>Papilionidae</taxon>
        <taxon>Parnassiinae</taxon>
        <taxon>Parnassini</taxon>
        <taxon>Parnassius</taxon>
        <taxon>Parnassius</taxon>
    </lineage>
</organism>
<dbReference type="PANTHER" id="PTHR15688:SF1">
    <property type="entry name" value="KINETOCHORE-ASSOCIATED PROTEIN 1"/>
    <property type="match status" value="1"/>
</dbReference>
<dbReference type="EMBL" id="CAJQZP010000693">
    <property type="protein sequence ID" value="CAG4979255.1"/>
    <property type="molecule type" value="Genomic_DNA"/>
</dbReference>
<dbReference type="OrthoDB" id="343783at2759"/>
<name>A0A8S3WT71_PARAO</name>
<feature type="domain" description="RZZ complex subunit KNTC1/ROD C-terminal" evidence="2">
    <location>
        <begin position="1401"/>
        <end position="1887"/>
    </location>
</feature>
<dbReference type="GO" id="GO:0005828">
    <property type="term" value="C:kinetochore microtubule"/>
    <property type="evidence" value="ECO:0007669"/>
    <property type="project" value="TreeGrafter"/>
</dbReference>
<keyword evidence="5" id="KW-1185">Reference proteome</keyword>
<feature type="domain" description="KNTC1 first ARM-repeats" evidence="3">
    <location>
        <begin position="524"/>
        <end position="589"/>
    </location>
</feature>
<protein>
    <submittedName>
        <fullName evidence="4">(apollo) hypothetical protein</fullName>
    </submittedName>
</protein>